<dbReference type="EMBL" id="OA888599">
    <property type="protein sequence ID" value="CAD7283962.1"/>
    <property type="molecule type" value="Genomic_DNA"/>
</dbReference>
<reference evidence="1" key="1">
    <citation type="submission" date="2020-11" db="EMBL/GenBank/DDBJ databases">
        <authorList>
            <person name="Tran Van P."/>
        </authorList>
    </citation>
    <scope>NUCLEOTIDE SEQUENCE</scope>
</reference>
<dbReference type="Proteomes" id="UP000678499">
    <property type="component" value="Unassembled WGS sequence"/>
</dbReference>
<evidence type="ECO:0000313" key="2">
    <source>
        <dbReference type="Proteomes" id="UP000678499"/>
    </source>
</evidence>
<gene>
    <name evidence="1" type="ORF">NMOB1V02_LOCUS11570</name>
</gene>
<name>A0A7R9GK04_9CRUS</name>
<proteinExistence type="predicted"/>
<organism evidence="1">
    <name type="scientific">Notodromas monacha</name>
    <dbReference type="NCBI Taxonomy" id="399045"/>
    <lineage>
        <taxon>Eukaryota</taxon>
        <taxon>Metazoa</taxon>
        <taxon>Ecdysozoa</taxon>
        <taxon>Arthropoda</taxon>
        <taxon>Crustacea</taxon>
        <taxon>Oligostraca</taxon>
        <taxon>Ostracoda</taxon>
        <taxon>Podocopa</taxon>
        <taxon>Podocopida</taxon>
        <taxon>Cypridocopina</taxon>
        <taxon>Cypridoidea</taxon>
        <taxon>Cyprididae</taxon>
        <taxon>Notodromas</taxon>
    </lineage>
</organism>
<evidence type="ECO:0000313" key="1">
    <source>
        <dbReference type="EMBL" id="CAD7283962.1"/>
    </source>
</evidence>
<dbReference type="EMBL" id="CAJPEX010006562">
    <property type="protein sequence ID" value="CAG0924114.1"/>
    <property type="molecule type" value="Genomic_DNA"/>
</dbReference>
<keyword evidence="2" id="KW-1185">Reference proteome</keyword>
<dbReference type="InterPro" id="IPR008949">
    <property type="entry name" value="Isoprenoid_synthase_dom_sf"/>
</dbReference>
<dbReference type="Gene3D" id="1.10.600.10">
    <property type="entry name" value="Farnesyl Diphosphate Synthase"/>
    <property type="match status" value="1"/>
</dbReference>
<protein>
    <submittedName>
        <fullName evidence="1">Uncharacterized protein</fullName>
    </submittedName>
</protein>
<sequence>MRIHPAKDVRRCVTDYEDCFVVRSGEKHPRYESIRNGRCNWLAVEIIQLFNNTNAVDNLLDNYGANDDEKCRKIQELFASCGLSDVHKESVEYNSKEILKLLNAHVQLDGVRSVLEGILKGLMVMA</sequence>
<dbReference type="AlphaFoldDB" id="A0A7R9GK04"/>
<accession>A0A7R9GK04</accession>